<dbReference type="CDD" id="cd22157">
    <property type="entry name" value="F-box_AtFBW1-like"/>
    <property type="match status" value="1"/>
</dbReference>
<keyword evidence="3" id="KW-1185">Reference proteome</keyword>
<evidence type="ECO:0000313" key="3">
    <source>
        <dbReference type="Proteomes" id="UP001318860"/>
    </source>
</evidence>
<dbReference type="EMBL" id="JABTTQ020003404">
    <property type="protein sequence ID" value="KAK6117846.1"/>
    <property type="molecule type" value="Genomic_DNA"/>
</dbReference>
<reference evidence="2 3" key="1">
    <citation type="journal article" date="2021" name="Comput. Struct. Biotechnol. J.">
        <title>De novo genome assembly of the potent medicinal plant Rehmannia glutinosa using nanopore technology.</title>
        <authorList>
            <person name="Ma L."/>
            <person name="Dong C."/>
            <person name="Song C."/>
            <person name="Wang X."/>
            <person name="Zheng X."/>
            <person name="Niu Y."/>
            <person name="Chen S."/>
            <person name="Feng W."/>
        </authorList>
    </citation>
    <scope>NUCLEOTIDE SEQUENCE [LARGE SCALE GENOMIC DNA]</scope>
    <source>
        <strain evidence="2">DH-2019</strain>
    </source>
</reference>
<dbReference type="Gene3D" id="1.20.1280.50">
    <property type="match status" value="1"/>
</dbReference>
<feature type="domain" description="F-box" evidence="1">
    <location>
        <begin position="32"/>
        <end position="71"/>
    </location>
</feature>
<sequence length="359" mass="41514">MDESEICYSNTKTMEPSVDVIAETSAHVVASIDDLLINIILRLPIKSLLRSKLVCKHWNSLISNPGFLESNSAVGLFFQFCDAPWHAYIPFSVDESRGPPFVDGLDFIENPSDMRILQSCNGLLLCCSDWAFNCRVKYYVCNPTTKQYSTLPVVLKKQCGLSLLFDPSRSPYDKVVCVRELRSCRNEHRFQIEIYSSETQSTWRIMGESLAATVKFKCRVYWNGAIHWISSSVTEESIYFNPDDQTVKVMPTPPILDGDVSTRNSYFGESCGHLHYIDVYKMTTEFNVYEMRRDYSEWFVKYRVDVSYAVSNLFSISTLVRGKKDEDSFLVLQIRPKKFVRYNLVYKIKSTIVKFRLWD</sequence>
<dbReference type="SUPFAM" id="SSF81383">
    <property type="entry name" value="F-box domain"/>
    <property type="match status" value="1"/>
</dbReference>
<dbReference type="PANTHER" id="PTHR35546:SF134">
    <property type="entry name" value="F-BOX ASSOCIATED DOMAIN-CONTAINING PROTEIN"/>
    <property type="match status" value="1"/>
</dbReference>
<comment type="caution">
    <text evidence="2">The sequence shown here is derived from an EMBL/GenBank/DDBJ whole genome shotgun (WGS) entry which is preliminary data.</text>
</comment>
<dbReference type="InterPro" id="IPR006527">
    <property type="entry name" value="F-box-assoc_dom_typ1"/>
</dbReference>
<dbReference type="InterPro" id="IPR001810">
    <property type="entry name" value="F-box_dom"/>
</dbReference>
<proteinExistence type="predicted"/>
<evidence type="ECO:0000313" key="2">
    <source>
        <dbReference type="EMBL" id="KAK6117846.1"/>
    </source>
</evidence>
<dbReference type="InterPro" id="IPR036047">
    <property type="entry name" value="F-box-like_dom_sf"/>
</dbReference>
<accession>A0ABR0U5T3</accession>
<gene>
    <name evidence="2" type="ORF">DH2020_048409</name>
</gene>
<protein>
    <recommendedName>
        <fullName evidence="1">F-box domain-containing protein</fullName>
    </recommendedName>
</protein>
<dbReference type="InterPro" id="IPR055290">
    <property type="entry name" value="At3g26010-like"/>
</dbReference>
<evidence type="ECO:0000259" key="1">
    <source>
        <dbReference type="SMART" id="SM00256"/>
    </source>
</evidence>
<dbReference type="Proteomes" id="UP001318860">
    <property type="component" value="Unassembled WGS sequence"/>
</dbReference>
<dbReference type="Pfam" id="PF07734">
    <property type="entry name" value="FBA_1"/>
    <property type="match status" value="1"/>
</dbReference>
<dbReference type="Pfam" id="PF00646">
    <property type="entry name" value="F-box"/>
    <property type="match status" value="1"/>
</dbReference>
<dbReference type="SMART" id="SM00256">
    <property type="entry name" value="FBOX"/>
    <property type="match status" value="1"/>
</dbReference>
<dbReference type="InterPro" id="IPR017451">
    <property type="entry name" value="F-box-assoc_interact_dom"/>
</dbReference>
<organism evidence="2 3">
    <name type="scientific">Rehmannia glutinosa</name>
    <name type="common">Chinese foxglove</name>
    <dbReference type="NCBI Taxonomy" id="99300"/>
    <lineage>
        <taxon>Eukaryota</taxon>
        <taxon>Viridiplantae</taxon>
        <taxon>Streptophyta</taxon>
        <taxon>Embryophyta</taxon>
        <taxon>Tracheophyta</taxon>
        <taxon>Spermatophyta</taxon>
        <taxon>Magnoliopsida</taxon>
        <taxon>eudicotyledons</taxon>
        <taxon>Gunneridae</taxon>
        <taxon>Pentapetalae</taxon>
        <taxon>asterids</taxon>
        <taxon>lamiids</taxon>
        <taxon>Lamiales</taxon>
        <taxon>Orobanchaceae</taxon>
        <taxon>Rehmannieae</taxon>
        <taxon>Rehmannia</taxon>
    </lineage>
</organism>
<dbReference type="PANTHER" id="PTHR35546">
    <property type="entry name" value="F-BOX PROTEIN INTERACTION DOMAIN PROTEIN-RELATED"/>
    <property type="match status" value="1"/>
</dbReference>
<name>A0ABR0U5T3_REHGL</name>
<dbReference type="NCBIfam" id="TIGR01640">
    <property type="entry name" value="F_box_assoc_1"/>
    <property type="match status" value="1"/>
</dbReference>